<sequence>MTGATGFVGRQILRALLERGCSVRVLVRDPARLPDGREPGALEVVQTPDLFAEAPARLEELVRDSQTLVHAAWYAEPGEYLTSPANLACLTGTLDLARAFAVVGGTRFVGVGTCAEYDSSQGLMTTETPLAPNTLYAACKASAFQVLKYFLGTQAVSFAWCRLFYLYGEGENERRLVPYIRRQLEAGQEVLLTRGNQVRDFSDVKDAARMVADVALGQRQGAVNICSGEGVTVRQLAERVADEYGRRDLLRFGAAPENLFDPPRVVGVREDAI</sequence>
<dbReference type="InterPro" id="IPR036291">
    <property type="entry name" value="NAD(P)-bd_dom_sf"/>
</dbReference>
<dbReference type="AlphaFoldDB" id="A0A7I7YGM1"/>
<keyword evidence="3" id="KW-1185">Reference proteome</keyword>
<evidence type="ECO:0000313" key="2">
    <source>
        <dbReference type="EMBL" id="BBZ40945.1"/>
    </source>
</evidence>
<dbReference type="InterPro" id="IPR050177">
    <property type="entry name" value="Lipid_A_modif_metabolic_enz"/>
</dbReference>
<gene>
    <name evidence="2" type="ORF">MCNS_40080</name>
</gene>
<dbReference type="CDD" id="cd08946">
    <property type="entry name" value="SDR_e"/>
    <property type="match status" value="1"/>
</dbReference>
<dbReference type="Gene3D" id="3.40.50.720">
    <property type="entry name" value="NAD(P)-binding Rossmann-like Domain"/>
    <property type="match status" value="1"/>
</dbReference>
<name>A0A7I7YGM1_9MYCO</name>
<evidence type="ECO:0000313" key="3">
    <source>
        <dbReference type="Proteomes" id="UP000467385"/>
    </source>
</evidence>
<reference evidence="2 3" key="1">
    <citation type="journal article" date="2019" name="Emerg. Microbes Infect.">
        <title>Comprehensive subspecies identification of 175 nontuberculous mycobacteria species based on 7547 genomic profiles.</title>
        <authorList>
            <person name="Matsumoto Y."/>
            <person name="Kinjo T."/>
            <person name="Motooka D."/>
            <person name="Nabeya D."/>
            <person name="Jung N."/>
            <person name="Uechi K."/>
            <person name="Horii T."/>
            <person name="Iida T."/>
            <person name="Fujita J."/>
            <person name="Nakamura S."/>
        </authorList>
    </citation>
    <scope>NUCLEOTIDE SEQUENCE [LARGE SCALE GENOMIC DNA]</scope>
    <source>
        <strain evidence="2 3">JCM 14738</strain>
    </source>
</reference>
<dbReference type="Pfam" id="PF01370">
    <property type="entry name" value="Epimerase"/>
    <property type="match status" value="1"/>
</dbReference>
<dbReference type="PANTHER" id="PTHR43245">
    <property type="entry name" value="BIFUNCTIONAL POLYMYXIN RESISTANCE PROTEIN ARNA"/>
    <property type="match status" value="1"/>
</dbReference>
<organism evidence="2 3">
    <name type="scientific">Mycobacterium conspicuum</name>
    <dbReference type="NCBI Taxonomy" id="44010"/>
    <lineage>
        <taxon>Bacteria</taxon>
        <taxon>Bacillati</taxon>
        <taxon>Actinomycetota</taxon>
        <taxon>Actinomycetes</taxon>
        <taxon>Mycobacteriales</taxon>
        <taxon>Mycobacteriaceae</taxon>
        <taxon>Mycobacterium</taxon>
    </lineage>
</organism>
<accession>A0A7I7YGM1</accession>
<dbReference type="InterPro" id="IPR001509">
    <property type="entry name" value="Epimerase_deHydtase"/>
</dbReference>
<dbReference type="PANTHER" id="PTHR43245:SF13">
    <property type="entry name" value="UDP-D-APIOSE_UDP-D-XYLOSE SYNTHASE 2"/>
    <property type="match status" value="1"/>
</dbReference>
<dbReference type="SUPFAM" id="SSF51735">
    <property type="entry name" value="NAD(P)-binding Rossmann-fold domains"/>
    <property type="match status" value="1"/>
</dbReference>
<dbReference type="EMBL" id="AP022613">
    <property type="protein sequence ID" value="BBZ40945.1"/>
    <property type="molecule type" value="Genomic_DNA"/>
</dbReference>
<evidence type="ECO:0000259" key="1">
    <source>
        <dbReference type="Pfam" id="PF01370"/>
    </source>
</evidence>
<protein>
    <submittedName>
        <fullName evidence="2">CDP-4-dehydro-6-deoxy-D-gulose 4-reductase</fullName>
    </submittedName>
</protein>
<dbReference type="Proteomes" id="UP000467385">
    <property type="component" value="Chromosome"/>
</dbReference>
<feature type="domain" description="NAD-dependent epimerase/dehydratase" evidence="1">
    <location>
        <begin position="1"/>
        <end position="217"/>
    </location>
</feature>
<proteinExistence type="predicted"/>